<evidence type="ECO:0000313" key="4">
    <source>
        <dbReference type="Proteomes" id="UP000315750"/>
    </source>
</evidence>
<dbReference type="InterPro" id="IPR024775">
    <property type="entry name" value="DinB-like"/>
</dbReference>
<keyword evidence="1" id="KW-0479">Metal-binding</keyword>
<reference evidence="3 4" key="1">
    <citation type="submission" date="2019-02" db="EMBL/GenBank/DDBJ databases">
        <title>Deep-cultivation of Planctomycetes and their phenomic and genomic characterization uncovers novel biology.</title>
        <authorList>
            <person name="Wiegand S."/>
            <person name="Jogler M."/>
            <person name="Boedeker C."/>
            <person name="Pinto D."/>
            <person name="Vollmers J."/>
            <person name="Rivas-Marin E."/>
            <person name="Kohn T."/>
            <person name="Peeters S.H."/>
            <person name="Heuer A."/>
            <person name="Rast P."/>
            <person name="Oberbeckmann S."/>
            <person name="Bunk B."/>
            <person name="Jeske O."/>
            <person name="Meyerdierks A."/>
            <person name="Storesund J.E."/>
            <person name="Kallscheuer N."/>
            <person name="Luecker S."/>
            <person name="Lage O.M."/>
            <person name="Pohl T."/>
            <person name="Merkel B.J."/>
            <person name="Hornburger P."/>
            <person name="Mueller R.-W."/>
            <person name="Bruemmer F."/>
            <person name="Labrenz M."/>
            <person name="Spormann A.M."/>
            <person name="Op den Camp H."/>
            <person name="Overmann J."/>
            <person name="Amann R."/>
            <person name="Jetten M.S.M."/>
            <person name="Mascher T."/>
            <person name="Medema M.H."/>
            <person name="Devos D.P."/>
            <person name="Kaster A.-K."/>
            <person name="Ovreas L."/>
            <person name="Rohde M."/>
            <person name="Galperin M.Y."/>
            <person name="Jogler C."/>
        </authorList>
    </citation>
    <scope>NUCLEOTIDE SEQUENCE [LARGE SCALE GENOMIC DNA]</scope>
    <source>
        <strain evidence="3 4">Pan181</strain>
    </source>
</reference>
<dbReference type="Gene3D" id="1.20.120.450">
    <property type="entry name" value="dinb family like domain"/>
    <property type="match status" value="1"/>
</dbReference>
<feature type="binding site" evidence="1">
    <location>
        <position position="137"/>
    </location>
    <ligand>
        <name>a divalent metal cation</name>
        <dbReference type="ChEBI" id="CHEBI:60240"/>
    </ligand>
</feature>
<dbReference type="KEGG" id="amuc:Pan181_09840"/>
<keyword evidence="4" id="KW-1185">Reference proteome</keyword>
<dbReference type="OrthoDB" id="119432at2"/>
<dbReference type="Proteomes" id="UP000315750">
    <property type="component" value="Chromosome"/>
</dbReference>
<dbReference type="InterPro" id="IPR034660">
    <property type="entry name" value="DinB/YfiT-like"/>
</dbReference>
<gene>
    <name evidence="3" type="ORF">Pan181_09840</name>
</gene>
<organism evidence="3 4">
    <name type="scientific">Aeoliella mucimassa</name>
    <dbReference type="NCBI Taxonomy" id="2527972"/>
    <lineage>
        <taxon>Bacteria</taxon>
        <taxon>Pseudomonadati</taxon>
        <taxon>Planctomycetota</taxon>
        <taxon>Planctomycetia</taxon>
        <taxon>Pirellulales</taxon>
        <taxon>Lacipirellulaceae</taxon>
        <taxon>Aeoliella</taxon>
    </lineage>
</organism>
<dbReference type="SUPFAM" id="SSF109854">
    <property type="entry name" value="DinB/YfiT-like putative metalloenzymes"/>
    <property type="match status" value="1"/>
</dbReference>
<evidence type="ECO:0000313" key="3">
    <source>
        <dbReference type="EMBL" id="QDU54801.1"/>
    </source>
</evidence>
<evidence type="ECO:0000259" key="2">
    <source>
        <dbReference type="Pfam" id="PF12867"/>
    </source>
</evidence>
<accession>A0A518AJ82</accession>
<dbReference type="GO" id="GO:0046872">
    <property type="term" value="F:metal ion binding"/>
    <property type="evidence" value="ECO:0007669"/>
    <property type="project" value="UniProtKB-KW"/>
</dbReference>
<protein>
    <submittedName>
        <fullName evidence="3">DinB superfamily protein</fullName>
    </submittedName>
</protein>
<sequence>MSYAEMILPEFDQEMASTRKVLELVPDDKIDWKATESSHSIGWNASHIVNLLTWTVATFDADSFDVHPVGGEMYVTPQLKSNKEILESFDENLAAARAAIERTSDEQVMQPWSLLKQGEVVFTIPRAAVIRSFVLNHTIHHRAILLTYLRLNGIKIPGMYGPGDEGV</sequence>
<evidence type="ECO:0000256" key="1">
    <source>
        <dbReference type="PIRSR" id="PIRSR607837-1"/>
    </source>
</evidence>
<feature type="binding site" evidence="1">
    <location>
        <position position="141"/>
    </location>
    <ligand>
        <name>a divalent metal cation</name>
        <dbReference type="ChEBI" id="CHEBI:60240"/>
    </ligand>
</feature>
<name>A0A518AJ82_9BACT</name>
<feature type="domain" description="DinB-like" evidence="2">
    <location>
        <begin position="11"/>
        <end position="144"/>
    </location>
</feature>
<feature type="binding site" evidence="1">
    <location>
        <position position="47"/>
    </location>
    <ligand>
        <name>a divalent metal cation</name>
        <dbReference type="ChEBI" id="CHEBI:60240"/>
    </ligand>
</feature>
<proteinExistence type="predicted"/>
<dbReference type="AlphaFoldDB" id="A0A518AJ82"/>
<dbReference type="EMBL" id="CP036278">
    <property type="protein sequence ID" value="QDU54801.1"/>
    <property type="molecule type" value="Genomic_DNA"/>
</dbReference>
<dbReference type="Pfam" id="PF12867">
    <property type="entry name" value="DinB_2"/>
    <property type="match status" value="1"/>
</dbReference>
<dbReference type="RefSeq" id="WP_145245729.1">
    <property type="nucleotide sequence ID" value="NZ_CP036278.1"/>
</dbReference>